<sequence>MDDVQHLDLSDVSESFRSQIKEYSTHSWEFVNYFKRAIDKYEKSMGKSSQRRFLTSAPRKVQWAFNAADDLEKFRQSLSAQLNLVHITISKSILSIVARSNQSQQLLPGPARSNAFSREIYPASHKQGYLDWNYIQIDSVDMLDRVDDITDLVYKSLLARSGLSLTNHGRVHTLPDDASMSVSYPQLETLSDGRTPPFTDHSNEFPILNQQDIELTNKRTYSGHQDTLVSEINEYLRSLSLEELSEQEAEHVNQIEKSSEISTQWTWRIHFRTAPTTNQK</sequence>
<organism evidence="1 2">
    <name type="scientific">Talaromyces proteolyticus</name>
    <dbReference type="NCBI Taxonomy" id="1131652"/>
    <lineage>
        <taxon>Eukaryota</taxon>
        <taxon>Fungi</taxon>
        <taxon>Dikarya</taxon>
        <taxon>Ascomycota</taxon>
        <taxon>Pezizomycotina</taxon>
        <taxon>Eurotiomycetes</taxon>
        <taxon>Eurotiomycetidae</taxon>
        <taxon>Eurotiales</taxon>
        <taxon>Trichocomaceae</taxon>
        <taxon>Talaromyces</taxon>
        <taxon>Talaromyces sect. Bacilispori</taxon>
    </lineage>
</organism>
<evidence type="ECO:0000313" key="2">
    <source>
        <dbReference type="Proteomes" id="UP001201262"/>
    </source>
</evidence>
<protein>
    <submittedName>
        <fullName evidence="1">Uncharacterized protein</fullName>
    </submittedName>
</protein>
<reference evidence="1" key="1">
    <citation type="submission" date="2021-12" db="EMBL/GenBank/DDBJ databases">
        <title>Convergent genome expansion in fungi linked to evolution of root-endophyte symbiosis.</title>
        <authorList>
            <consortium name="DOE Joint Genome Institute"/>
            <person name="Ke Y.-H."/>
            <person name="Bonito G."/>
            <person name="Liao H.-L."/>
            <person name="Looney B."/>
            <person name="Rojas-Flechas A."/>
            <person name="Nash J."/>
            <person name="Hameed K."/>
            <person name="Schadt C."/>
            <person name="Martin F."/>
            <person name="Crous P.W."/>
            <person name="Miettinen O."/>
            <person name="Magnuson J.K."/>
            <person name="Labbe J."/>
            <person name="Jacobson D."/>
            <person name="Doktycz M.J."/>
            <person name="Veneault-Fourrey C."/>
            <person name="Kuo A."/>
            <person name="Mondo S."/>
            <person name="Calhoun S."/>
            <person name="Riley R."/>
            <person name="Ohm R."/>
            <person name="LaButti K."/>
            <person name="Andreopoulos B."/>
            <person name="Pangilinan J."/>
            <person name="Nolan M."/>
            <person name="Tritt A."/>
            <person name="Clum A."/>
            <person name="Lipzen A."/>
            <person name="Daum C."/>
            <person name="Barry K."/>
            <person name="Grigoriev I.V."/>
            <person name="Vilgalys R."/>
        </authorList>
    </citation>
    <scope>NUCLEOTIDE SEQUENCE</scope>
    <source>
        <strain evidence="1">PMI_201</strain>
    </source>
</reference>
<dbReference type="RefSeq" id="XP_046067255.1">
    <property type="nucleotide sequence ID" value="XM_046221485.1"/>
</dbReference>
<dbReference type="Proteomes" id="UP001201262">
    <property type="component" value="Unassembled WGS sequence"/>
</dbReference>
<dbReference type="AlphaFoldDB" id="A0AAD4PVB1"/>
<evidence type="ECO:0000313" key="1">
    <source>
        <dbReference type="EMBL" id="KAH8691163.1"/>
    </source>
</evidence>
<dbReference type="GeneID" id="70251772"/>
<keyword evidence="2" id="KW-1185">Reference proteome</keyword>
<proteinExistence type="predicted"/>
<accession>A0AAD4PVB1</accession>
<gene>
    <name evidence="1" type="ORF">BGW36DRAFT_438671</name>
</gene>
<comment type="caution">
    <text evidence="1">The sequence shown here is derived from an EMBL/GenBank/DDBJ whole genome shotgun (WGS) entry which is preliminary data.</text>
</comment>
<dbReference type="EMBL" id="JAJTJA010000012">
    <property type="protein sequence ID" value="KAH8691163.1"/>
    <property type="molecule type" value="Genomic_DNA"/>
</dbReference>
<name>A0AAD4PVB1_9EURO</name>